<sequence>MPVEDITSNQDFRDKIINADGPVVLDAWAPWCGPCRMISPKVDDFSTQYPQAKFYKINVDDVPDVAQELGVRSLPTIYFFDKGEKTTEVVGANPPAIEAGIKALIAA</sequence>
<dbReference type="SUPFAM" id="SSF52833">
    <property type="entry name" value="Thioredoxin-like"/>
    <property type="match status" value="1"/>
</dbReference>
<dbReference type="AlphaFoldDB" id="A0A9W9SJI6"/>
<feature type="domain" description="Thioredoxin" evidence="6">
    <location>
        <begin position="1"/>
        <end position="106"/>
    </location>
</feature>
<keyword evidence="2 5" id="KW-1015">Disulfide bond</keyword>
<feature type="site" description="Contributes to redox potential value" evidence="4">
    <location>
        <position position="34"/>
    </location>
</feature>
<dbReference type="InterPro" id="IPR005746">
    <property type="entry name" value="Thioredoxin"/>
</dbReference>
<dbReference type="InterPro" id="IPR036249">
    <property type="entry name" value="Thioredoxin-like_sf"/>
</dbReference>
<gene>
    <name evidence="7" type="ORF">N7496_004882</name>
</gene>
<evidence type="ECO:0000259" key="6">
    <source>
        <dbReference type="PROSITE" id="PS51352"/>
    </source>
</evidence>
<evidence type="ECO:0000256" key="5">
    <source>
        <dbReference type="PIRSR" id="PIRSR000077-4"/>
    </source>
</evidence>
<feature type="active site" description="Nucleophile" evidence="4">
    <location>
        <position position="32"/>
    </location>
</feature>
<comment type="caution">
    <text evidence="7">The sequence shown here is derived from an EMBL/GenBank/DDBJ whole genome shotgun (WGS) entry which is preliminary data.</text>
</comment>
<proteinExistence type="inferred from homology"/>
<feature type="site" description="Deprotonates C-terminal active site Cys" evidence="4">
    <location>
        <position position="26"/>
    </location>
</feature>
<dbReference type="FunFam" id="3.40.30.10:FF:000245">
    <property type="entry name" value="Thioredoxin"/>
    <property type="match status" value="1"/>
</dbReference>
<name>A0A9W9SJI6_9EURO</name>
<dbReference type="EMBL" id="JAPZBS010000004">
    <property type="protein sequence ID" value="KAJ5377473.1"/>
    <property type="molecule type" value="Genomic_DNA"/>
</dbReference>
<evidence type="ECO:0000256" key="1">
    <source>
        <dbReference type="ARBA" id="ARBA00008987"/>
    </source>
</evidence>
<keyword evidence="5" id="KW-0676">Redox-active center</keyword>
<dbReference type="NCBIfam" id="TIGR01068">
    <property type="entry name" value="thioredoxin"/>
    <property type="match status" value="1"/>
</dbReference>
<dbReference type="InterPro" id="IPR013766">
    <property type="entry name" value="Thioredoxin_domain"/>
</dbReference>
<keyword evidence="8" id="KW-1185">Reference proteome</keyword>
<evidence type="ECO:0000313" key="8">
    <source>
        <dbReference type="Proteomes" id="UP001147782"/>
    </source>
</evidence>
<feature type="disulfide bond" description="Redox-active" evidence="5">
    <location>
        <begin position="32"/>
        <end position="35"/>
    </location>
</feature>
<dbReference type="GeneID" id="81436990"/>
<dbReference type="OrthoDB" id="10263751at2759"/>
<protein>
    <recommendedName>
        <fullName evidence="3">Thioredoxin</fullName>
    </recommendedName>
</protein>
<dbReference type="PANTHER" id="PTHR46115">
    <property type="entry name" value="THIOREDOXIN-LIKE PROTEIN 1"/>
    <property type="match status" value="1"/>
</dbReference>
<comment type="similarity">
    <text evidence="1 3">Belongs to the thioredoxin family.</text>
</comment>
<dbReference type="PRINTS" id="PR00421">
    <property type="entry name" value="THIOREDOXIN"/>
</dbReference>
<dbReference type="PROSITE" id="PS51352">
    <property type="entry name" value="THIOREDOXIN_2"/>
    <property type="match status" value="1"/>
</dbReference>
<accession>A0A9W9SJI6</accession>
<dbReference type="PIRSF" id="PIRSF000077">
    <property type="entry name" value="Thioredoxin"/>
    <property type="match status" value="1"/>
</dbReference>
<dbReference type="RefSeq" id="XP_056556336.1">
    <property type="nucleotide sequence ID" value="XM_056697811.1"/>
</dbReference>
<dbReference type="CDD" id="cd02947">
    <property type="entry name" value="TRX_family"/>
    <property type="match status" value="1"/>
</dbReference>
<feature type="site" description="Contributes to redox potential value" evidence="4">
    <location>
        <position position="33"/>
    </location>
</feature>
<reference evidence="7" key="1">
    <citation type="submission" date="2022-11" db="EMBL/GenBank/DDBJ databases">
        <authorList>
            <person name="Petersen C."/>
        </authorList>
    </citation>
    <scope>NUCLEOTIDE SEQUENCE</scope>
    <source>
        <strain evidence="7">IBT 29864</strain>
    </source>
</reference>
<feature type="active site" description="Nucleophile" evidence="4">
    <location>
        <position position="35"/>
    </location>
</feature>
<evidence type="ECO:0000256" key="2">
    <source>
        <dbReference type="ARBA" id="ARBA00023157"/>
    </source>
</evidence>
<organism evidence="7 8">
    <name type="scientific">Penicillium cataractarum</name>
    <dbReference type="NCBI Taxonomy" id="2100454"/>
    <lineage>
        <taxon>Eukaryota</taxon>
        <taxon>Fungi</taxon>
        <taxon>Dikarya</taxon>
        <taxon>Ascomycota</taxon>
        <taxon>Pezizomycotina</taxon>
        <taxon>Eurotiomycetes</taxon>
        <taxon>Eurotiomycetidae</taxon>
        <taxon>Eurotiales</taxon>
        <taxon>Aspergillaceae</taxon>
        <taxon>Penicillium</taxon>
    </lineage>
</organism>
<dbReference type="Pfam" id="PF00085">
    <property type="entry name" value="Thioredoxin"/>
    <property type="match status" value="1"/>
</dbReference>
<reference evidence="7" key="2">
    <citation type="journal article" date="2023" name="IMA Fungus">
        <title>Comparative genomic study of the Penicillium genus elucidates a diverse pangenome and 15 lateral gene transfer events.</title>
        <authorList>
            <person name="Petersen C."/>
            <person name="Sorensen T."/>
            <person name="Nielsen M.R."/>
            <person name="Sondergaard T.E."/>
            <person name="Sorensen J.L."/>
            <person name="Fitzpatrick D.A."/>
            <person name="Frisvad J.C."/>
            <person name="Nielsen K.L."/>
        </authorList>
    </citation>
    <scope>NUCLEOTIDE SEQUENCE</scope>
    <source>
        <strain evidence="7">IBT 29864</strain>
    </source>
</reference>
<evidence type="ECO:0000256" key="4">
    <source>
        <dbReference type="PIRSR" id="PIRSR000077-1"/>
    </source>
</evidence>
<evidence type="ECO:0000256" key="3">
    <source>
        <dbReference type="PIRNR" id="PIRNR000077"/>
    </source>
</evidence>
<dbReference type="Gene3D" id="3.40.30.10">
    <property type="entry name" value="Glutaredoxin"/>
    <property type="match status" value="1"/>
</dbReference>
<evidence type="ECO:0000313" key="7">
    <source>
        <dbReference type="EMBL" id="KAJ5377473.1"/>
    </source>
</evidence>
<dbReference type="Proteomes" id="UP001147782">
    <property type="component" value="Unassembled WGS sequence"/>
</dbReference>
<dbReference type="GO" id="GO:0015035">
    <property type="term" value="F:protein-disulfide reductase activity"/>
    <property type="evidence" value="ECO:0007669"/>
    <property type="project" value="InterPro"/>
</dbReference>